<proteinExistence type="predicted"/>
<evidence type="ECO:0000256" key="1">
    <source>
        <dbReference type="ARBA" id="ARBA00022679"/>
    </source>
</evidence>
<organism evidence="3 4">
    <name type="scientific">Luteibacter rhizovicinus DSM 16549</name>
    <dbReference type="NCBI Taxonomy" id="1440763"/>
    <lineage>
        <taxon>Bacteria</taxon>
        <taxon>Pseudomonadati</taxon>
        <taxon>Pseudomonadota</taxon>
        <taxon>Gammaproteobacteria</taxon>
        <taxon>Lysobacterales</taxon>
        <taxon>Rhodanobacteraceae</taxon>
        <taxon>Luteibacter</taxon>
    </lineage>
</organism>
<dbReference type="InterPro" id="IPR016181">
    <property type="entry name" value="Acyl_CoA_acyltransferase"/>
</dbReference>
<dbReference type="Proteomes" id="UP000182987">
    <property type="component" value="Chromosome"/>
</dbReference>
<keyword evidence="4" id="KW-1185">Reference proteome</keyword>
<gene>
    <name evidence="3" type="ORF">BJI69_05210</name>
</gene>
<dbReference type="EMBL" id="CP017480">
    <property type="protein sequence ID" value="APG06361.1"/>
    <property type="molecule type" value="Genomic_DNA"/>
</dbReference>
<keyword evidence="2" id="KW-0012">Acyltransferase</keyword>
<evidence type="ECO:0000313" key="4">
    <source>
        <dbReference type="Proteomes" id="UP000182987"/>
    </source>
</evidence>
<dbReference type="Gene3D" id="3.40.630.30">
    <property type="match status" value="1"/>
</dbReference>
<accession>A0A0G9GZ50</accession>
<dbReference type="PATRIC" id="fig|1440763.5.peg.241"/>
<evidence type="ECO:0000313" key="3">
    <source>
        <dbReference type="EMBL" id="APG06361.1"/>
    </source>
</evidence>
<dbReference type="InterPro" id="IPR000182">
    <property type="entry name" value="GNAT_dom"/>
</dbReference>
<evidence type="ECO:0000256" key="2">
    <source>
        <dbReference type="ARBA" id="ARBA00023315"/>
    </source>
</evidence>
<dbReference type="Pfam" id="PF00583">
    <property type="entry name" value="Acetyltransf_1"/>
    <property type="match status" value="1"/>
</dbReference>
<dbReference type="GO" id="GO:0016747">
    <property type="term" value="F:acyltransferase activity, transferring groups other than amino-acyl groups"/>
    <property type="evidence" value="ECO:0007669"/>
    <property type="project" value="InterPro"/>
</dbReference>
<dbReference type="SUPFAM" id="SSF55729">
    <property type="entry name" value="Acyl-CoA N-acyltransferases (Nat)"/>
    <property type="match status" value="1"/>
</dbReference>
<dbReference type="PROSITE" id="PS51186">
    <property type="entry name" value="GNAT"/>
    <property type="match status" value="1"/>
</dbReference>
<dbReference type="CDD" id="cd04301">
    <property type="entry name" value="NAT_SF"/>
    <property type="match status" value="1"/>
</dbReference>
<keyword evidence="1" id="KW-0808">Transferase</keyword>
<reference evidence="4" key="1">
    <citation type="submission" date="2016-09" db="EMBL/GenBank/DDBJ databases">
        <authorList>
            <person name="Lysoe E."/>
        </authorList>
    </citation>
    <scope>NUCLEOTIDE SEQUENCE [LARGE SCALE GENOMIC DNA]</scope>
    <source>
        <strain evidence="4">LJ96T</strain>
    </source>
</reference>
<protein>
    <submittedName>
        <fullName evidence="3">Uncharacterized protein</fullName>
    </submittedName>
</protein>
<dbReference type="KEGG" id="lrz:BJI69_05210"/>
<dbReference type="AlphaFoldDB" id="A0A0G9GZ50"/>
<dbReference type="InterPro" id="IPR050832">
    <property type="entry name" value="Bact_Acetyltransf"/>
</dbReference>
<dbReference type="PANTHER" id="PTHR43877">
    <property type="entry name" value="AMINOALKYLPHOSPHONATE N-ACETYLTRANSFERASE-RELATED-RELATED"/>
    <property type="match status" value="1"/>
</dbReference>
<name>A0A0G9GZ50_9GAMM</name>
<dbReference type="PANTHER" id="PTHR43877:SF1">
    <property type="entry name" value="ACETYLTRANSFERASE"/>
    <property type="match status" value="1"/>
</dbReference>
<sequence>MRRAASGDATQIAICLQSLGYGADADLVDAKLAAFRDDTDAVLVACKGALVVGVVSIHVTPLFHAPGHLARITALSIRDGHQRQGVGTALMAAAEQWSWTSGAARVDLTSGNHRPEAHRFYESLGYGTDSRRFVKHRPAEG</sequence>